<proteinExistence type="predicted"/>
<accession>A0A2C1L4Q8</accession>
<sequence length="360" mass="41473">MDHFFGNRELFIESINQNLLTSTDAANLLNVSKQRLGVIARKHNLQTALKTTQGKFYFRSDILDILRNGTNIANIKTSPIIFDTDSNIYNAVTELEKHKNKLDEIVQILVYHHRLDALLDGFYTICEDDLDIKKRILSPRFVIRDINGQELWFNGFACGNEGIVTTITTKVIESLGVDAQLAKKITTNTKSIQFIKENKNKFNVILNKENIINTHCYSTVPLYLNNRIIFLQDEQKLFNHLDDLTNTLNHYYSIVPNIKEIVLLKSKESALSIGYSRFNEEGHKTIYQIILRDQSNKELWLPLANPSLQDSFYYSSTLKQVFIYSGIPIRENEKLPTHLTTWLKSFARIIATDLNKNAVL</sequence>
<comment type="caution">
    <text evidence="1">The sequence shown here is derived from an EMBL/GenBank/DDBJ whole genome shotgun (WGS) entry which is preliminary data.</text>
</comment>
<dbReference type="Proteomes" id="UP000225766">
    <property type="component" value="Unassembled WGS sequence"/>
</dbReference>
<dbReference type="AlphaFoldDB" id="A0A2C1L4Q8"/>
<evidence type="ECO:0000313" key="1">
    <source>
        <dbReference type="EMBL" id="PGT99845.1"/>
    </source>
</evidence>
<dbReference type="EMBL" id="NUMG01000025">
    <property type="protein sequence ID" value="PGT99845.1"/>
    <property type="molecule type" value="Genomic_DNA"/>
</dbReference>
<gene>
    <name evidence="1" type="ORF">COD19_18095</name>
</gene>
<dbReference type="RefSeq" id="WP_098859006.1">
    <property type="nucleotide sequence ID" value="NZ_NUMG01000025.1"/>
</dbReference>
<organism evidence="1 2">
    <name type="scientific">Bacillus cereus</name>
    <dbReference type="NCBI Taxonomy" id="1396"/>
    <lineage>
        <taxon>Bacteria</taxon>
        <taxon>Bacillati</taxon>
        <taxon>Bacillota</taxon>
        <taxon>Bacilli</taxon>
        <taxon>Bacillales</taxon>
        <taxon>Bacillaceae</taxon>
        <taxon>Bacillus</taxon>
        <taxon>Bacillus cereus group</taxon>
    </lineage>
</organism>
<reference evidence="1 2" key="1">
    <citation type="submission" date="2017-09" db="EMBL/GenBank/DDBJ databases">
        <title>Large-scale bioinformatics analysis of Bacillus genomes uncovers conserved roles of natural products in bacterial physiology.</title>
        <authorList>
            <consortium name="Agbiome Team Llc"/>
            <person name="Bleich R.M."/>
            <person name="Grubbs K.J."/>
            <person name="Santa Maria K.C."/>
            <person name="Allen S.E."/>
            <person name="Farag S."/>
            <person name="Shank E.A."/>
            <person name="Bowers A."/>
        </authorList>
    </citation>
    <scope>NUCLEOTIDE SEQUENCE [LARGE SCALE GENOMIC DNA]</scope>
    <source>
        <strain evidence="1 2">AFS040105</strain>
    </source>
</reference>
<protein>
    <submittedName>
        <fullName evidence="1">Uncharacterized protein</fullName>
    </submittedName>
</protein>
<evidence type="ECO:0000313" key="2">
    <source>
        <dbReference type="Proteomes" id="UP000225766"/>
    </source>
</evidence>
<name>A0A2C1L4Q8_BACCE</name>